<dbReference type="AlphaFoldDB" id="A0A9W6ZEK7"/>
<gene>
    <name evidence="2" type="ORF">TrRE_jg4798</name>
</gene>
<keyword evidence="1" id="KW-0732">Signal</keyword>
<proteinExistence type="predicted"/>
<protein>
    <submittedName>
        <fullName evidence="2">Uncharacterized protein</fullName>
    </submittedName>
</protein>
<dbReference type="EMBL" id="BRXZ01000684">
    <property type="protein sequence ID" value="GMH50821.1"/>
    <property type="molecule type" value="Genomic_DNA"/>
</dbReference>
<dbReference type="OrthoDB" id="10317600at2759"/>
<keyword evidence="3" id="KW-1185">Reference proteome</keyword>
<name>A0A9W6ZEK7_9STRA</name>
<evidence type="ECO:0000256" key="1">
    <source>
        <dbReference type="SAM" id="SignalP"/>
    </source>
</evidence>
<comment type="caution">
    <text evidence="2">The sequence shown here is derived from an EMBL/GenBank/DDBJ whole genome shotgun (WGS) entry which is preliminary data.</text>
</comment>
<evidence type="ECO:0000313" key="2">
    <source>
        <dbReference type="EMBL" id="GMH50821.1"/>
    </source>
</evidence>
<dbReference type="Proteomes" id="UP001165082">
    <property type="component" value="Unassembled WGS sequence"/>
</dbReference>
<accession>A0A9W6ZEK7</accession>
<organism evidence="2 3">
    <name type="scientific">Triparma retinervis</name>
    <dbReference type="NCBI Taxonomy" id="2557542"/>
    <lineage>
        <taxon>Eukaryota</taxon>
        <taxon>Sar</taxon>
        <taxon>Stramenopiles</taxon>
        <taxon>Ochrophyta</taxon>
        <taxon>Bolidophyceae</taxon>
        <taxon>Parmales</taxon>
        <taxon>Triparmaceae</taxon>
        <taxon>Triparma</taxon>
    </lineage>
</organism>
<sequence length="401" mass="44753">MMLMPFLLLLAVAPLGTLASLPYPVATTYNSLDPQASAQFMIDYFGALSIPSNTTSCSSVTSSWVRFPTSNYEFHFISTPSLAADSFTFSDFEDYAHLSFGNLTEVSASTYTQFMDFHVGMITDDMTPFYQALKVGGVPFFMVGQYPSFFDLFVEIPGTATILEITSQRLDVPDAKISEWDICQVNGTSSSWKLDPQPLPNVSSSVARDGSRGESWPVINWRKTTMAAPHPALAEIFTIKHLGGKHVQQGHPGVWVRRCAKISWVEFEYPEGTYLPGGINYQFHFVDGYKYPPHEPEMTIETFAEKVEKEVRDFGGDSFDEFAHNRVTMWVDDLDYYAEQLVGNEFGVEWIFRTDGGGVYYLVIDSAGITGNVIELVSDKAPVGAADVKTWEEDLCQNSEQ</sequence>
<evidence type="ECO:0000313" key="3">
    <source>
        <dbReference type="Proteomes" id="UP001165082"/>
    </source>
</evidence>
<feature type="signal peptide" evidence="1">
    <location>
        <begin position="1"/>
        <end position="19"/>
    </location>
</feature>
<reference evidence="2" key="1">
    <citation type="submission" date="2022-07" db="EMBL/GenBank/DDBJ databases">
        <title>Genome analysis of Parmales, a sister group of diatoms, reveals the evolutionary specialization of diatoms from phago-mixotrophs to photoautotrophs.</title>
        <authorList>
            <person name="Ban H."/>
            <person name="Sato S."/>
            <person name="Yoshikawa S."/>
            <person name="Kazumasa Y."/>
            <person name="Nakamura Y."/>
            <person name="Ichinomiya M."/>
            <person name="Saitoh K."/>
            <person name="Sato N."/>
            <person name="Blanc-Mathieu R."/>
            <person name="Endo H."/>
            <person name="Kuwata A."/>
            <person name="Ogata H."/>
        </authorList>
    </citation>
    <scope>NUCLEOTIDE SEQUENCE</scope>
</reference>
<feature type="chain" id="PRO_5040895465" evidence="1">
    <location>
        <begin position="20"/>
        <end position="401"/>
    </location>
</feature>